<proteinExistence type="predicted"/>
<accession>A0A4Q9ELV7</accession>
<dbReference type="AlphaFoldDB" id="A0A4Q9ELV7"/>
<feature type="transmembrane region" description="Helical" evidence="1">
    <location>
        <begin position="28"/>
        <end position="48"/>
    </location>
</feature>
<dbReference type="EMBL" id="SITD01000061">
    <property type="protein sequence ID" value="TBM24577.1"/>
    <property type="molecule type" value="Genomic_DNA"/>
</dbReference>
<keyword evidence="1" id="KW-0812">Transmembrane</keyword>
<evidence type="ECO:0000313" key="2">
    <source>
        <dbReference type="EMBL" id="TBM24577.1"/>
    </source>
</evidence>
<sequence>MFLTDEVLEASILVLKSRARKARRTKSLIFSILMMVIIFMSVAVFYRVTSPNTNFVSFFNIADSLVKGSTHEPENVFLRPVDLLLNKVYPSSLYEVAYRLDTGKNLEHEIITLDEKNKIYEDVDKLIGFYERAQRVSSKNEVLIPTKPTYSQGFTLIAFSLSVIGIVILAIQISVMFIRYYSQLAEEYDSQALALMMSSGDPELAIKFANTFNAQKIHIGKTPQSVYEKALDTISKMADKK</sequence>
<comment type="caution">
    <text evidence="2">The sequence shown here is derived from an EMBL/GenBank/DDBJ whole genome shotgun (WGS) entry which is preliminary data.</text>
</comment>
<evidence type="ECO:0000313" key="3">
    <source>
        <dbReference type="Proteomes" id="UP000293380"/>
    </source>
</evidence>
<dbReference type="Proteomes" id="UP000293380">
    <property type="component" value="Unassembled WGS sequence"/>
</dbReference>
<keyword evidence="1" id="KW-0472">Membrane</keyword>
<feature type="transmembrane region" description="Helical" evidence="1">
    <location>
        <begin position="156"/>
        <end position="178"/>
    </location>
</feature>
<evidence type="ECO:0000256" key="1">
    <source>
        <dbReference type="SAM" id="Phobius"/>
    </source>
</evidence>
<reference evidence="2 3" key="1">
    <citation type="submission" date="2019-02" db="EMBL/GenBank/DDBJ databases">
        <title>Comparative genomic analysis of the Hafnia genus genomes.</title>
        <authorList>
            <person name="Zhiqiu Y."/>
            <person name="Chao Y."/>
            <person name="Yuhui D."/>
            <person name="Di H."/>
            <person name="Bin L."/>
        </authorList>
    </citation>
    <scope>NUCLEOTIDE SEQUENCE [LARGE SCALE GENOMIC DNA]</scope>
    <source>
        <strain evidence="2 3">PCM_1194</strain>
    </source>
</reference>
<keyword evidence="1" id="KW-1133">Transmembrane helix</keyword>
<gene>
    <name evidence="2" type="ORF">EYY89_14105</name>
</gene>
<organism evidence="2 3">
    <name type="scientific">Hafnia paralvei</name>
    <dbReference type="NCBI Taxonomy" id="546367"/>
    <lineage>
        <taxon>Bacteria</taxon>
        <taxon>Pseudomonadati</taxon>
        <taxon>Pseudomonadota</taxon>
        <taxon>Gammaproteobacteria</taxon>
        <taxon>Enterobacterales</taxon>
        <taxon>Hafniaceae</taxon>
        <taxon>Hafnia</taxon>
    </lineage>
</organism>
<name>A0A4Q9ELV7_9GAMM</name>
<protein>
    <submittedName>
        <fullName evidence="2">Uncharacterized protein</fullName>
    </submittedName>
</protein>
<dbReference type="RefSeq" id="WP_130959943.1">
    <property type="nucleotide sequence ID" value="NZ_SITD01000061.1"/>
</dbReference>